<dbReference type="EMBL" id="LKMD01000102">
    <property type="protein sequence ID" value="PIA97094.1"/>
    <property type="molecule type" value="Genomic_DNA"/>
</dbReference>
<sequence>MASPRGTAQKRTLDYSDTIKFSVGRLADGAERTYCVPKSAILGRSRFVSDAFASLELVGSICVNDLPNVSNKVFNSYVHLLLTKKVVVNFESAESESADSLMALIDLYTLAADVTDCHSMNKVMDKLVDRVKETWPDAQAIKKIYGLDPDVGGTLRRLFVDSFMVDGSDMDFLEDLASDHYASQLWEFFRDLSIALIQERNSTKRKQYVAADYYVELENSTANA</sequence>
<name>A0A2G5HX00_CERBT</name>
<accession>A0A2G5HX00</accession>
<evidence type="ECO:0000313" key="4">
    <source>
        <dbReference type="Proteomes" id="UP001302367"/>
    </source>
</evidence>
<dbReference type="EMBL" id="CP134185">
    <property type="protein sequence ID" value="WPA98516.1"/>
    <property type="molecule type" value="Genomic_DNA"/>
</dbReference>
<evidence type="ECO:0000313" key="3">
    <source>
        <dbReference type="Proteomes" id="UP000230605"/>
    </source>
</evidence>
<organism evidence="1 3">
    <name type="scientific">Cercospora beticola</name>
    <name type="common">Sugarbeet leaf spot fungus</name>
    <dbReference type="NCBI Taxonomy" id="122368"/>
    <lineage>
        <taxon>Eukaryota</taxon>
        <taxon>Fungi</taxon>
        <taxon>Dikarya</taxon>
        <taxon>Ascomycota</taxon>
        <taxon>Pezizomycotina</taxon>
        <taxon>Dothideomycetes</taxon>
        <taxon>Dothideomycetidae</taxon>
        <taxon>Mycosphaerellales</taxon>
        <taxon>Mycosphaerellaceae</taxon>
        <taxon>Cercospora</taxon>
    </lineage>
</organism>
<dbReference type="Proteomes" id="UP000230605">
    <property type="component" value="Chromosome 2"/>
</dbReference>
<evidence type="ECO:0008006" key="5">
    <source>
        <dbReference type="Google" id="ProtNLM"/>
    </source>
</evidence>
<reference evidence="1 3" key="1">
    <citation type="submission" date="2015-10" db="EMBL/GenBank/DDBJ databases">
        <title>The cercosporin biosynthetic gene cluster was horizontally transferred to several fungal lineages and shown to be expanded in Cercospora beticola based on microsynteny with recipient genomes.</title>
        <authorList>
            <person name="De Jonge R."/>
            <person name="Ebert M.K."/>
            <person name="Suttle J.C."/>
            <person name="Jurick Ii W.M."/>
            <person name="Secor G.A."/>
            <person name="Thomma B.P."/>
            <person name="Van De Peer Y."/>
            <person name="Bolton M.D."/>
        </authorList>
    </citation>
    <scope>NUCLEOTIDE SEQUENCE [LARGE SCALE GENOMIC DNA]</scope>
    <source>
        <strain evidence="1 3">09-40</strain>
    </source>
</reference>
<protein>
    <recommendedName>
        <fullName evidence="5">BTB domain-containing protein</fullName>
    </recommendedName>
</protein>
<gene>
    <name evidence="1" type="ORF">CB0940_05920</name>
    <name evidence="2" type="ORF">RHO25_003128</name>
</gene>
<dbReference type="Proteomes" id="UP001302367">
    <property type="component" value="Chromosome 2"/>
</dbReference>
<evidence type="ECO:0000313" key="2">
    <source>
        <dbReference type="EMBL" id="WPA98516.1"/>
    </source>
</evidence>
<evidence type="ECO:0000313" key="1">
    <source>
        <dbReference type="EMBL" id="PIA97094.1"/>
    </source>
</evidence>
<proteinExistence type="predicted"/>
<keyword evidence="4" id="KW-1185">Reference proteome</keyword>
<reference evidence="2 4" key="2">
    <citation type="submission" date="2023-09" db="EMBL/GenBank/DDBJ databases">
        <title>Complete-Gapless Cercospora beticola genome.</title>
        <authorList>
            <person name="Wyatt N.A."/>
            <person name="Spanner R.E."/>
            <person name="Bolton M.D."/>
        </authorList>
    </citation>
    <scope>NUCLEOTIDE SEQUENCE [LARGE SCALE GENOMIC DNA]</scope>
    <source>
        <strain evidence="2">Cb09-40</strain>
    </source>
</reference>
<dbReference type="AlphaFoldDB" id="A0A2G5HX00"/>
<dbReference type="OrthoDB" id="3648451at2759"/>